<protein>
    <recommendedName>
        <fullName evidence="4">DDE Tnp4 domain-containing protein</fullName>
    </recommendedName>
</protein>
<reference evidence="6" key="1">
    <citation type="journal article" date="2011" name="Proc. Natl. Acad. Sci. U.S.A.">
        <title>Obligate biotrophy features unraveled by the genomic analysis of rust fungi.</title>
        <authorList>
            <person name="Duplessis S."/>
            <person name="Cuomo C.A."/>
            <person name="Lin Y.-C."/>
            <person name="Aerts A."/>
            <person name="Tisserant E."/>
            <person name="Veneault-Fourrey C."/>
            <person name="Joly D.L."/>
            <person name="Hacquard S."/>
            <person name="Amselem J."/>
            <person name="Cantarel B.L."/>
            <person name="Chiu R."/>
            <person name="Coutinho P.M."/>
            <person name="Feau N."/>
            <person name="Field M."/>
            <person name="Frey P."/>
            <person name="Gelhaye E."/>
            <person name="Goldberg J."/>
            <person name="Grabherr M.G."/>
            <person name="Kodira C.D."/>
            <person name="Kohler A."/>
            <person name="Kuees U."/>
            <person name="Lindquist E.A."/>
            <person name="Lucas S.M."/>
            <person name="Mago R."/>
            <person name="Mauceli E."/>
            <person name="Morin E."/>
            <person name="Murat C."/>
            <person name="Pangilinan J.L."/>
            <person name="Park R."/>
            <person name="Pearson M."/>
            <person name="Quesneville H."/>
            <person name="Rouhier N."/>
            <person name="Sakthikumar S."/>
            <person name="Salamov A.A."/>
            <person name="Schmutz J."/>
            <person name="Selles B."/>
            <person name="Shapiro H."/>
            <person name="Tanguay P."/>
            <person name="Tuskan G.A."/>
            <person name="Henrissat B."/>
            <person name="Van de Peer Y."/>
            <person name="Rouze P."/>
            <person name="Ellis J.G."/>
            <person name="Dodds P.N."/>
            <person name="Schein J.E."/>
            <person name="Zhong S."/>
            <person name="Hamelin R.C."/>
            <person name="Grigoriev I.V."/>
            <person name="Szabo L.J."/>
            <person name="Martin F."/>
        </authorList>
    </citation>
    <scope>NUCLEOTIDE SEQUENCE [LARGE SCALE GENOMIC DNA]</scope>
    <source>
        <strain evidence="6">CRL 75-36-700-3 / race SCCL</strain>
    </source>
</reference>
<dbReference type="InParanoid" id="H6QRP4"/>
<dbReference type="GeneID" id="13540743"/>
<feature type="domain" description="DDE Tnp4" evidence="4">
    <location>
        <begin position="9"/>
        <end position="99"/>
    </location>
</feature>
<dbReference type="Proteomes" id="UP000008783">
    <property type="component" value="Unassembled WGS sequence"/>
</dbReference>
<name>H6QRP4_PUCGT</name>
<dbReference type="HOGENOM" id="CLU_018552_9_1_1"/>
<dbReference type="GO" id="GO:0046872">
    <property type="term" value="F:metal ion binding"/>
    <property type="evidence" value="ECO:0007669"/>
    <property type="project" value="UniProtKB-KW"/>
</dbReference>
<dbReference type="Pfam" id="PF13359">
    <property type="entry name" value="DDE_Tnp_4"/>
    <property type="match status" value="1"/>
</dbReference>
<dbReference type="EMBL" id="DS178284">
    <property type="protein sequence ID" value="EHS63338.1"/>
    <property type="molecule type" value="Genomic_DNA"/>
</dbReference>
<dbReference type="OrthoDB" id="2505871at2759"/>
<dbReference type="RefSeq" id="XP_003889841.1">
    <property type="nucleotide sequence ID" value="XM_003889792.1"/>
</dbReference>
<organism evidence="5 6">
    <name type="scientific">Puccinia graminis f. sp. tritici (strain CRL 75-36-700-3 / race SCCL)</name>
    <name type="common">Black stem rust fungus</name>
    <dbReference type="NCBI Taxonomy" id="418459"/>
    <lineage>
        <taxon>Eukaryota</taxon>
        <taxon>Fungi</taxon>
        <taxon>Dikarya</taxon>
        <taxon>Basidiomycota</taxon>
        <taxon>Pucciniomycotina</taxon>
        <taxon>Pucciniomycetes</taxon>
        <taxon>Pucciniales</taxon>
        <taxon>Pucciniaceae</taxon>
        <taxon>Puccinia</taxon>
    </lineage>
</organism>
<dbReference type="AlphaFoldDB" id="H6QRP4"/>
<dbReference type="KEGG" id="pgr:PGTG_21639"/>
<dbReference type="VEuPathDB" id="FungiDB:PGTG_21639"/>
<comment type="cofactor">
    <cofactor evidence="1">
        <name>a divalent metal cation</name>
        <dbReference type="ChEBI" id="CHEBI:60240"/>
    </cofactor>
</comment>
<evidence type="ECO:0000313" key="6">
    <source>
        <dbReference type="Proteomes" id="UP000008783"/>
    </source>
</evidence>
<feature type="region of interest" description="Disordered" evidence="3">
    <location>
        <begin position="119"/>
        <end position="141"/>
    </location>
</feature>
<evidence type="ECO:0000259" key="4">
    <source>
        <dbReference type="Pfam" id="PF13359"/>
    </source>
</evidence>
<keyword evidence="6" id="KW-1185">Reference proteome</keyword>
<evidence type="ECO:0000313" key="5">
    <source>
        <dbReference type="EMBL" id="EHS63338.1"/>
    </source>
</evidence>
<gene>
    <name evidence="5" type="ORF">PGTG_21639</name>
</gene>
<evidence type="ECO:0000256" key="1">
    <source>
        <dbReference type="ARBA" id="ARBA00001968"/>
    </source>
</evidence>
<evidence type="ECO:0000256" key="2">
    <source>
        <dbReference type="ARBA" id="ARBA00022723"/>
    </source>
</evidence>
<evidence type="ECO:0000256" key="3">
    <source>
        <dbReference type="SAM" id="MobiDB-lite"/>
    </source>
</evidence>
<accession>H6QRP4</accession>
<sequence>MDLHTNASQFFDPGQYLIGDAAYSLTMTTIPPCKVPAANLPENVEFNYCLAKSQVRNKHAIGVLKARWSSLKEMRLHTYQASHMQAYIRWIYACIILHNMLAFLGDAWHDLASLDANEAETNDKDSEESSDEEDIPTVASENFQTKIKKKCCERHHELGTLPI</sequence>
<keyword evidence="2" id="KW-0479">Metal-binding</keyword>
<proteinExistence type="predicted"/>
<dbReference type="STRING" id="418459.H6QRP4"/>
<dbReference type="InterPro" id="IPR027806">
    <property type="entry name" value="HARBI1_dom"/>
</dbReference>
<feature type="compositionally biased region" description="Acidic residues" evidence="3">
    <location>
        <begin position="119"/>
        <end position="135"/>
    </location>
</feature>